<dbReference type="InterPro" id="IPR036909">
    <property type="entry name" value="Cyt_c-like_dom_sf"/>
</dbReference>
<feature type="region of interest" description="Disordered" evidence="5">
    <location>
        <begin position="1"/>
        <end position="31"/>
    </location>
</feature>
<evidence type="ECO:0000256" key="4">
    <source>
        <dbReference type="PROSITE-ProRule" id="PRU00433"/>
    </source>
</evidence>
<evidence type="ECO:0000256" key="3">
    <source>
        <dbReference type="ARBA" id="ARBA00023004"/>
    </source>
</evidence>
<name>A0ABX1NMW7_9RHOO</name>
<protein>
    <submittedName>
        <fullName evidence="7">C-type cytochrome</fullName>
    </submittedName>
</protein>
<dbReference type="SUPFAM" id="SSF46626">
    <property type="entry name" value="Cytochrome c"/>
    <property type="match status" value="1"/>
</dbReference>
<evidence type="ECO:0000256" key="1">
    <source>
        <dbReference type="ARBA" id="ARBA00022617"/>
    </source>
</evidence>
<evidence type="ECO:0000259" key="6">
    <source>
        <dbReference type="PROSITE" id="PS51007"/>
    </source>
</evidence>
<keyword evidence="1 4" id="KW-0349">Heme</keyword>
<dbReference type="EMBL" id="WTVS01000080">
    <property type="protein sequence ID" value="NMG00490.1"/>
    <property type="molecule type" value="Genomic_DNA"/>
</dbReference>
<dbReference type="Gene3D" id="1.10.760.10">
    <property type="entry name" value="Cytochrome c-like domain"/>
    <property type="match status" value="1"/>
</dbReference>
<dbReference type="Pfam" id="PF13442">
    <property type="entry name" value="Cytochrome_CBB3"/>
    <property type="match status" value="1"/>
</dbReference>
<gene>
    <name evidence="7" type="ORF">GPA27_24225</name>
</gene>
<evidence type="ECO:0000313" key="8">
    <source>
        <dbReference type="Proteomes" id="UP000634522"/>
    </source>
</evidence>
<dbReference type="Proteomes" id="UP000634522">
    <property type="component" value="Unassembled WGS sequence"/>
</dbReference>
<dbReference type="PANTHER" id="PTHR35008:SF4">
    <property type="entry name" value="BLL4482 PROTEIN"/>
    <property type="match status" value="1"/>
</dbReference>
<proteinExistence type="predicted"/>
<accession>A0ABX1NMW7</accession>
<feature type="domain" description="Cytochrome c" evidence="6">
    <location>
        <begin position="72"/>
        <end position="171"/>
    </location>
</feature>
<reference evidence="7 8" key="1">
    <citation type="submission" date="2019-12" db="EMBL/GenBank/DDBJ databases">
        <title>Comparative genomics gives insights into the taxonomy of the Azoarcus-Aromatoleum group and reveals separate origins of nif in the plant-associated Azoarcus and non-plant-associated Aromatoleum sub-groups.</title>
        <authorList>
            <person name="Lafos M."/>
            <person name="Maluk M."/>
            <person name="Batista M."/>
            <person name="Junghare M."/>
            <person name="Carmona M."/>
            <person name="Faoro H."/>
            <person name="Cruz L.M."/>
            <person name="Battistoni F."/>
            <person name="De Souza E."/>
            <person name="Pedrosa F."/>
            <person name="Chen W.-M."/>
            <person name="Poole P.S."/>
            <person name="Dixon R.A."/>
            <person name="James E.K."/>
        </authorList>
    </citation>
    <scope>NUCLEOTIDE SEQUENCE [LARGE SCALE GENOMIC DNA]</scope>
    <source>
        <strain evidence="7 8">T</strain>
    </source>
</reference>
<organism evidence="7 8">
    <name type="scientific">Aromatoleum toluolicum</name>
    <dbReference type="NCBI Taxonomy" id="90060"/>
    <lineage>
        <taxon>Bacteria</taxon>
        <taxon>Pseudomonadati</taxon>
        <taxon>Pseudomonadota</taxon>
        <taxon>Betaproteobacteria</taxon>
        <taxon>Rhodocyclales</taxon>
        <taxon>Rhodocyclaceae</taxon>
        <taxon>Aromatoleum</taxon>
    </lineage>
</organism>
<keyword evidence="3 4" id="KW-0408">Iron</keyword>
<sequence>MNSSASRSSTPSTARSATSSTAGRTATRAATGVTRKADGRLYADALVAVALVGLVAGCGGRAEGHIDPKDAEQVARGEPLYRRHCASCHGAKLEGQPDWRQRRADGRLPAPPHDATGHTWHHPNELLVNIVRDGMVPPWAPEGYASDMPAFARVLSDAEIRATLAFIQSTWPAEVWAARAQMAQQRR</sequence>
<dbReference type="InterPro" id="IPR051459">
    <property type="entry name" value="Cytochrome_c-type_DH"/>
</dbReference>
<evidence type="ECO:0000313" key="7">
    <source>
        <dbReference type="EMBL" id="NMG00490.1"/>
    </source>
</evidence>
<dbReference type="PROSITE" id="PS51007">
    <property type="entry name" value="CYTC"/>
    <property type="match status" value="1"/>
</dbReference>
<keyword evidence="2 4" id="KW-0479">Metal-binding</keyword>
<keyword evidence="8" id="KW-1185">Reference proteome</keyword>
<evidence type="ECO:0000256" key="2">
    <source>
        <dbReference type="ARBA" id="ARBA00022723"/>
    </source>
</evidence>
<evidence type="ECO:0000256" key="5">
    <source>
        <dbReference type="SAM" id="MobiDB-lite"/>
    </source>
</evidence>
<dbReference type="InterPro" id="IPR009056">
    <property type="entry name" value="Cyt_c-like_dom"/>
</dbReference>
<dbReference type="PANTHER" id="PTHR35008">
    <property type="entry name" value="BLL4482 PROTEIN-RELATED"/>
    <property type="match status" value="1"/>
</dbReference>
<comment type="caution">
    <text evidence="7">The sequence shown here is derived from an EMBL/GenBank/DDBJ whole genome shotgun (WGS) entry which is preliminary data.</text>
</comment>